<proteinExistence type="predicted"/>
<keyword evidence="2" id="KW-1185">Reference proteome</keyword>
<reference evidence="1 2" key="1">
    <citation type="submission" date="2019-02" db="EMBL/GenBank/DDBJ databases">
        <title>Genome sequencing of the rare red list fungi Antrodiella citrinella (Flaviporus citrinellus).</title>
        <authorList>
            <person name="Buettner E."/>
            <person name="Kellner H."/>
        </authorList>
    </citation>
    <scope>NUCLEOTIDE SEQUENCE [LARGE SCALE GENOMIC DNA]</scope>
    <source>
        <strain evidence="1 2">DSM 108506</strain>
    </source>
</reference>
<sequence>MDLEFSGLYNRKRGREKVKIPLSTIIAVLRCLPKLETIRVCSFSYEDTEAPPPILPPLLSTELQSLNLSSSSLSTYTWRPILDIIGLFDSITELRLLGITMVHAESPVVVSRPKTRVWSLALWANSDLFDELVDGILSAALMEDVKELELEYYASAKRHTGNLSLLNATIPNLQHLILQVFSTSCILILLNFTHGNFTRRTLEWSHSTVPYNLSSFSELKPLHFIFEVFSCPFHFDAFNILASLSPTSPLSRITIELRHSLSPIFPVTDLYMKLASSQEWRSEVSVLLHRVPNLRRVDIRVREGWCYTVPANVKQAFRDALEVPLSCKVAFSSVDPPDPWA</sequence>
<name>A0A4S4MXC8_9APHY</name>
<organism evidence="1 2">
    <name type="scientific">Antrodiella citrinella</name>
    <dbReference type="NCBI Taxonomy" id="2447956"/>
    <lineage>
        <taxon>Eukaryota</taxon>
        <taxon>Fungi</taxon>
        <taxon>Dikarya</taxon>
        <taxon>Basidiomycota</taxon>
        <taxon>Agaricomycotina</taxon>
        <taxon>Agaricomycetes</taxon>
        <taxon>Polyporales</taxon>
        <taxon>Steccherinaceae</taxon>
        <taxon>Antrodiella</taxon>
    </lineage>
</organism>
<dbReference type="EMBL" id="SGPM01000058">
    <property type="protein sequence ID" value="THH31074.1"/>
    <property type="molecule type" value="Genomic_DNA"/>
</dbReference>
<accession>A0A4S4MXC8</accession>
<dbReference type="SUPFAM" id="SSF52047">
    <property type="entry name" value="RNI-like"/>
    <property type="match status" value="1"/>
</dbReference>
<evidence type="ECO:0000313" key="2">
    <source>
        <dbReference type="Proteomes" id="UP000308730"/>
    </source>
</evidence>
<dbReference type="Proteomes" id="UP000308730">
    <property type="component" value="Unassembled WGS sequence"/>
</dbReference>
<evidence type="ECO:0000313" key="1">
    <source>
        <dbReference type="EMBL" id="THH31074.1"/>
    </source>
</evidence>
<comment type="caution">
    <text evidence="1">The sequence shown here is derived from an EMBL/GenBank/DDBJ whole genome shotgun (WGS) entry which is preliminary data.</text>
</comment>
<gene>
    <name evidence="1" type="ORF">EUX98_g3113</name>
</gene>
<dbReference type="AlphaFoldDB" id="A0A4S4MXC8"/>
<protein>
    <submittedName>
        <fullName evidence="1">Uncharacterized protein</fullName>
    </submittedName>
</protein>